<dbReference type="Proteomes" id="UP000054018">
    <property type="component" value="Unassembled WGS sequence"/>
</dbReference>
<dbReference type="OrthoDB" id="2673530at2759"/>
<feature type="non-terminal residue" evidence="1">
    <location>
        <position position="118"/>
    </location>
</feature>
<reference evidence="1 2" key="1">
    <citation type="submission" date="2014-04" db="EMBL/GenBank/DDBJ databases">
        <authorList>
            <consortium name="DOE Joint Genome Institute"/>
            <person name="Kuo A."/>
            <person name="Kohler A."/>
            <person name="Costa M.D."/>
            <person name="Nagy L.G."/>
            <person name="Floudas D."/>
            <person name="Copeland A."/>
            <person name="Barry K.W."/>
            <person name="Cichocki N."/>
            <person name="Veneault-Fourrey C."/>
            <person name="LaButti K."/>
            <person name="Lindquist E.A."/>
            <person name="Lipzen A."/>
            <person name="Lundell T."/>
            <person name="Morin E."/>
            <person name="Murat C."/>
            <person name="Sun H."/>
            <person name="Tunlid A."/>
            <person name="Henrissat B."/>
            <person name="Grigoriev I.V."/>
            <person name="Hibbett D.S."/>
            <person name="Martin F."/>
            <person name="Nordberg H.P."/>
            <person name="Cantor M.N."/>
            <person name="Hua S.X."/>
        </authorList>
    </citation>
    <scope>NUCLEOTIDE SEQUENCE [LARGE SCALE GENOMIC DNA]</scope>
    <source>
        <strain evidence="1 2">441</strain>
    </source>
</reference>
<proteinExistence type="predicted"/>
<evidence type="ECO:0000313" key="1">
    <source>
        <dbReference type="EMBL" id="KIK25599.1"/>
    </source>
</evidence>
<accession>A0A0C9ZHY3</accession>
<protein>
    <submittedName>
        <fullName evidence="1">Uncharacterized protein</fullName>
    </submittedName>
</protein>
<gene>
    <name evidence="1" type="ORF">PISMIDRAFT_69949</name>
</gene>
<dbReference type="AlphaFoldDB" id="A0A0C9ZHY3"/>
<feature type="non-terminal residue" evidence="1">
    <location>
        <position position="1"/>
    </location>
</feature>
<sequence length="118" mass="12813">VQVPFLNLMSNIRQRAGEVRIRVGGNTQETASFVDSLPDGDMALKEPSNLNDPTSTPALRYTADALYMLGNISSLVDVKWFLGIPFNDTTNLRLQIAEVGETVLDSGGYLLGLQVGNE</sequence>
<evidence type="ECO:0000313" key="2">
    <source>
        <dbReference type="Proteomes" id="UP000054018"/>
    </source>
</evidence>
<keyword evidence="2" id="KW-1185">Reference proteome</keyword>
<reference evidence="2" key="2">
    <citation type="submission" date="2015-01" db="EMBL/GenBank/DDBJ databases">
        <title>Evolutionary Origins and Diversification of the Mycorrhizal Mutualists.</title>
        <authorList>
            <consortium name="DOE Joint Genome Institute"/>
            <consortium name="Mycorrhizal Genomics Consortium"/>
            <person name="Kohler A."/>
            <person name="Kuo A."/>
            <person name="Nagy L.G."/>
            <person name="Floudas D."/>
            <person name="Copeland A."/>
            <person name="Barry K.W."/>
            <person name="Cichocki N."/>
            <person name="Veneault-Fourrey C."/>
            <person name="LaButti K."/>
            <person name="Lindquist E.A."/>
            <person name="Lipzen A."/>
            <person name="Lundell T."/>
            <person name="Morin E."/>
            <person name="Murat C."/>
            <person name="Riley R."/>
            <person name="Ohm R."/>
            <person name="Sun H."/>
            <person name="Tunlid A."/>
            <person name="Henrissat B."/>
            <person name="Grigoriev I.V."/>
            <person name="Hibbett D.S."/>
            <person name="Martin F."/>
        </authorList>
    </citation>
    <scope>NUCLEOTIDE SEQUENCE [LARGE SCALE GENOMIC DNA]</scope>
    <source>
        <strain evidence="2">441</strain>
    </source>
</reference>
<organism evidence="1 2">
    <name type="scientific">Pisolithus microcarpus 441</name>
    <dbReference type="NCBI Taxonomy" id="765257"/>
    <lineage>
        <taxon>Eukaryota</taxon>
        <taxon>Fungi</taxon>
        <taxon>Dikarya</taxon>
        <taxon>Basidiomycota</taxon>
        <taxon>Agaricomycotina</taxon>
        <taxon>Agaricomycetes</taxon>
        <taxon>Agaricomycetidae</taxon>
        <taxon>Boletales</taxon>
        <taxon>Sclerodermatineae</taxon>
        <taxon>Pisolithaceae</taxon>
        <taxon>Pisolithus</taxon>
    </lineage>
</organism>
<dbReference type="Gene3D" id="3.20.20.80">
    <property type="entry name" value="Glycosidases"/>
    <property type="match status" value="1"/>
</dbReference>
<name>A0A0C9ZHY3_9AGAM</name>
<dbReference type="EMBL" id="KN833707">
    <property type="protein sequence ID" value="KIK25599.1"/>
    <property type="molecule type" value="Genomic_DNA"/>
</dbReference>
<dbReference type="HOGENOM" id="CLU_1829985_0_0_1"/>